<comment type="pathway">
    <text evidence="2 8">Cofactor biosynthesis; ubiquinone biosynthesis.</text>
</comment>
<dbReference type="InterPro" id="IPR013718">
    <property type="entry name" value="COQ9_C"/>
</dbReference>
<evidence type="ECO:0000256" key="8">
    <source>
        <dbReference type="RuleBase" id="RU366063"/>
    </source>
</evidence>
<dbReference type="GO" id="GO:0008289">
    <property type="term" value="F:lipid binding"/>
    <property type="evidence" value="ECO:0007669"/>
    <property type="project" value="UniProtKB-UniRule"/>
</dbReference>
<feature type="region of interest" description="Disordered" evidence="9">
    <location>
        <begin position="116"/>
        <end position="192"/>
    </location>
</feature>
<protein>
    <recommendedName>
        <fullName evidence="8">Ubiquinone biosynthesis protein</fullName>
    </recommendedName>
</protein>
<evidence type="ECO:0000256" key="7">
    <source>
        <dbReference type="ARBA" id="ARBA00023128"/>
    </source>
</evidence>
<evidence type="ECO:0000313" key="11">
    <source>
        <dbReference type="EMBL" id="PWI72563.1"/>
    </source>
</evidence>
<comment type="similarity">
    <text evidence="3 8">Belongs to the COQ9 family.</text>
</comment>
<evidence type="ECO:0000256" key="2">
    <source>
        <dbReference type="ARBA" id="ARBA00004749"/>
    </source>
</evidence>
<dbReference type="NCBIfam" id="TIGR02396">
    <property type="entry name" value="diverge_rpsU"/>
    <property type="match status" value="1"/>
</dbReference>
<feature type="compositionally biased region" description="Basic residues" evidence="9">
    <location>
        <begin position="149"/>
        <end position="158"/>
    </location>
</feature>
<feature type="compositionally biased region" description="Basic and acidic residues" evidence="9">
    <location>
        <begin position="559"/>
        <end position="573"/>
    </location>
</feature>
<dbReference type="FunFam" id="1.10.357.10:FF:000004">
    <property type="entry name" value="Ubiquinone biosynthesis protein COQ9, mitochondrial"/>
    <property type="match status" value="1"/>
</dbReference>
<feature type="domain" description="COQ9 C-terminal" evidence="10">
    <location>
        <begin position="1084"/>
        <end position="1155"/>
    </location>
</feature>
<feature type="region of interest" description="Disordered" evidence="9">
    <location>
        <begin position="250"/>
        <end position="279"/>
    </location>
</feature>
<evidence type="ECO:0000256" key="9">
    <source>
        <dbReference type="SAM" id="MobiDB-lite"/>
    </source>
</evidence>
<feature type="region of interest" description="Disordered" evidence="9">
    <location>
        <begin position="1"/>
        <end position="93"/>
    </location>
</feature>
<organism evidence="11 12">
    <name type="scientific">Purpureocillium lilacinum</name>
    <name type="common">Paecilomyces lilacinus</name>
    <dbReference type="NCBI Taxonomy" id="33203"/>
    <lineage>
        <taxon>Eukaryota</taxon>
        <taxon>Fungi</taxon>
        <taxon>Dikarya</taxon>
        <taxon>Ascomycota</taxon>
        <taxon>Pezizomycotina</taxon>
        <taxon>Sordariomycetes</taxon>
        <taxon>Hypocreomycetidae</taxon>
        <taxon>Hypocreales</taxon>
        <taxon>Ophiocordycipitaceae</taxon>
        <taxon>Purpureocillium</taxon>
    </lineage>
</organism>
<feature type="region of interest" description="Disordered" evidence="9">
    <location>
        <begin position="635"/>
        <end position="903"/>
    </location>
</feature>
<evidence type="ECO:0000256" key="1">
    <source>
        <dbReference type="ARBA" id="ARBA00004173"/>
    </source>
</evidence>
<dbReference type="Gene3D" id="1.10.357.10">
    <property type="entry name" value="Tetracycline Repressor, domain 2"/>
    <property type="match status" value="1"/>
</dbReference>
<sequence>MREPARKQETESGQGGRAERADVPMANVARLRAMGNGNRGDGQGKEGKGKAVGRGRRRGRSSCAVQQSLSARADGTLPSFSGGHGANTVWESQERHDVLWVRGWASRQSGRARYGDTVALETASGARRGDARRSGQRPSEERRDGSRSARNRGGRPRRYPPPEGGAGACAVGREREPEEGERDEQREGSKSRLAVLPVRVSKVGSPYEVLDGAREEFKGGQCLGLYAVSPHNGRLCVWPVGQVDEIRREKTRPQSVMEGAETSTEHGRAGGAIPSQRELMSERCSRAAHVLESLARPRGQRDPPYLQVARPSRADPSSQTLPRAATGLDAGCGILEGAQDGWMAGWLAGARLHDRALLAAANEQWPPGSGLSVMSVKVAGREEEELERSPRSLGCWEETRQGLAIMGHAMLTDLYLGCLTSVTLRCGIASSPEPNVRFALCRHHQLARTRREVWCPDERRTVRYSHPEAVKPASAAAACSSHSLARTTRVQSGTQQPVVQTGSTQGTNLLRYSASTPALPAPPSLGRVPGVPSASMAAADGILDVMEGPGSSLSTSRTWSERQRHPPDKDCAPRRASGMQAAGAPRNDGGYRVSCWCVFANRCCSAHGLTTACRRKRLRWRTGARVAARVGRKVLSGRVEGGTRGTGQDRTGQDRTGQDRTGQDRTGQDRTGQDRTGQDRTGQDRTGQDRTGQDRTGQDRTGQDRTGQDRTGQDRTGQDRTGQDRTGQDRTGQDRTGQDRTGQDRTGQDRTGQDRTGQDRTGQDRTGQDRTGQDRTGQDRTGQDRTGQDRTGQDRTGQDRTGQDRTGQDRTGQDSGIPSLAGTNLEVPSQYLQSVSRRRASAPKGPHPSRQPSRSILPPPSRQLWSLDPESAKAKHTSSKTSCARNTSPQAPVPPRKPVAASGRTKHVLNPITADRRRRAPLDTASRHVVVLHQQPRCRAAAARRSRGACARHRPFHSYDHPAAEGAFGAVENSILAAAYRHVPEHGFSQRALGLGARDAGLLDISPSVLPDGAFSLVLYHLVLQRQALAAQAQRLFGTQSSDAAALGVGAKVTALTWARLMANKDIIHRWQEALAIMAQPSCAPASLKELALLSDEIWFLSGDKSVDPSWYSKRASLSMIYSTTELFMTNDRSPSFSETRRFLDRRLDEVKTVGGAVGALGQWAGFTLSAGVNVLRSKGVGI</sequence>
<evidence type="ECO:0000259" key="10">
    <source>
        <dbReference type="Pfam" id="PF08511"/>
    </source>
</evidence>
<comment type="caution">
    <text evidence="11">The sequence shown here is derived from an EMBL/GenBank/DDBJ whole genome shotgun (WGS) entry which is preliminary data.</text>
</comment>
<dbReference type="Pfam" id="PF08511">
    <property type="entry name" value="COQ9"/>
    <property type="match status" value="1"/>
</dbReference>
<dbReference type="EMBL" id="LCWV01000006">
    <property type="protein sequence ID" value="PWI72563.1"/>
    <property type="molecule type" value="Genomic_DNA"/>
</dbReference>
<keyword evidence="11" id="KW-0830">Ubiquinone</keyword>
<evidence type="ECO:0000313" key="12">
    <source>
        <dbReference type="Proteomes" id="UP000245956"/>
    </source>
</evidence>
<dbReference type="PANTHER" id="PTHR21427:SF19">
    <property type="entry name" value="UBIQUINONE BIOSYNTHESIS PROTEIN COQ9, MITOCHONDRIAL"/>
    <property type="match status" value="1"/>
</dbReference>
<feature type="region of interest" description="Disordered" evidence="9">
    <location>
        <begin position="548"/>
        <end position="587"/>
    </location>
</feature>
<comment type="subcellular location">
    <subcellularLocation>
        <location evidence="1 8">Mitochondrion</location>
    </subcellularLocation>
</comment>
<accession>A0A2U3EDN6</accession>
<feature type="compositionally biased region" description="Basic residues" evidence="9">
    <location>
        <begin position="51"/>
        <end position="60"/>
    </location>
</feature>
<gene>
    <name evidence="11" type="ORF">PCL_11186</name>
</gene>
<dbReference type="AlphaFoldDB" id="A0A2U3EDN6"/>
<reference evidence="11 12" key="1">
    <citation type="journal article" date="2016" name="Front. Microbiol.">
        <title>Genome and transcriptome sequences reveal the specific parasitism of the nematophagous Purpureocillium lilacinum 36-1.</title>
        <authorList>
            <person name="Xie J."/>
            <person name="Li S."/>
            <person name="Mo C."/>
            <person name="Xiao X."/>
            <person name="Peng D."/>
            <person name="Wang G."/>
            <person name="Xiao Y."/>
        </authorList>
    </citation>
    <scope>NUCLEOTIDE SEQUENCE [LARGE SCALE GENOMIC DNA]</scope>
    <source>
        <strain evidence="11 12">36-1</strain>
    </source>
</reference>
<keyword evidence="6 8" id="KW-0446">Lipid-binding</keyword>
<feature type="compositionally biased region" description="Basic and acidic residues" evidence="9">
    <location>
        <begin position="1"/>
        <end position="10"/>
    </location>
</feature>
<feature type="compositionally biased region" description="Basic and acidic residues" evidence="9">
    <location>
        <begin position="651"/>
        <end position="812"/>
    </location>
</feature>
<dbReference type="UniPathway" id="UPA00232"/>
<proteinExistence type="inferred from homology"/>
<evidence type="ECO:0000256" key="5">
    <source>
        <dbReference type="ARBA" id="ARBA00022946"/>
    </source>
</evidence>
<evidence type="ECO:0000256" key="6">
    <source>
        <dbReference type="ARBA" id="ARBA00023121"/>
    </source>
</evidence>
<keyword evidence="4 8" id="KW-0831">Ubiquinone biosynthesis</keyword>
<dbReference type="PANTHER" id="PTHR21427">
    <property type="entry name" value="UBIQUINONE BIOSYNTHESIS PROTEIN COQ9, MITOCHONDRIAL"/>
    <property type="match status" value="1"/>
</dbReference>
<feature type="compositionally biased region" description="Basic and acidic residues" evidence="9">
    <location>
        <begin position="127"/>
        <end position="147"/>
    </location>
</feature>
<dbReference type="GO" id="GO:0006744">
    <property type="term" value="P:ubiquinone biosynthetic process"/>
    <property type="evidence" value="ECO:0007669"/>
    <property type="project" value="UniProtKB-UniRule"/>
</dbReference>
<dbReference type="GO" id="GO:0005743">
    <property type="term" value="C:mitochondrial inner membrane"/>
    <property type="evidence" value="ECO:0007669"/>
    <property type="project" value="TreeGrafter"/>
</dbReference>
<feature type="compositionally biased region" description="Polar residues" evidence="9">
    <location>
        <begin position="826"/>
        <end position="835"/>
    </location>
</feature>
<comment type="function">
    <text evidence="8">Membrane-associated protein that warps the membrane surface to access and bind aromatic isoprenes with high specificity, including ubiquinone (CoQ) isoprene intermediates and presents them directly to Coq7, therefore facilitating the Coq7-mediated hydroxylase step. Participates in the biosynthesis of coenzyme Q, also named ubiquinone, an essential lipid-soluble electron transporter for aerobic cellular respiration.</text>
</comment>
<dbReference type="Proteomes" id="UP000245956">
    <property type="component" value="Unassembled WGS sequence"/>
</dbReference>
<keyword evidence="5" id="KW-0809">Transit peptide</keyword>
<evidence type="ECO:0000256" key="4">
    <source>
        <dbReference type="ARBA" id="ARBA00022688"/>
    </source>
</evidence>
<name>A0A2U3EDN6_PURLI</name>
<dbReference type="InterPro" id="IPR012762">
    <property type="entry name" value="Ubiq_biosynth_COQ9"/>
</dbReference>
<keyword evidence="7 8" id="KW-0496">Mitochondrion</keyword>
<feature type="region of interest" description="Disordered" evidence="9">
    <location>
        <begin position="296"/>
        <end position="322"/>
    </location>
</feature>
<evidence type="ECO:0000256" key="3">
    <source>
        <dbReference type="ARBA" id="ARBA00010766"/>
    </source>
</evidence>